<comment type="caution">
    <text evidence="3">The sequence shown here is derived from an EMBL/GenBank/DDBJ whole genome shotgun (WGS) entry which is preliminary data.</text>
</comment>
<dbReference type="PANTHER" id="PTHR43475:SF1">
    <property type="entry name" value="METHYLTHIORIBOSE-1-PHOSPHATE ISOMERASE"/>
    <property type="match status" value="1"/>
</dbReference>
<comment type="similarity">
    <text evidence="2">Belongs to the eIF-2B alpha/beta/delta subunits family.</text>
</comment>
<proteinExistence type="inferred from homology"/>
<dbReference type="InterPro" id="IPR027363">
    <property type="entry name" value="M1Pi_N"/>
</dbReference>
<organism evidence="3 4">
    <name type="scientific">Actinoallomurus spadix</name>
    <dbReference type="NCBI Taxonomy" id="79912"/>
    <lineage>
        <taxon>Bacteria</taxon>
        <taxon>Bacillati</taxon>
        <taxon>Actinomycetota</taxon>
        <taxon>Actinomycetes</taxon>
        <taxon>Streptosporangiales</taxon>
        <taxon>Thermomonosporaceae</taxon>
        <taxon>Actinoallomurus</taxon>
    </lineage>
</organism>
<sequence length="357" mass="38185">MTGAAVERPPRPTLADSVQITEAGVEVLDRRVFPFERRWVRCASVEDVAVAIEDMVTQSSGPLFATTAGMVLAAREIERLEPEAADRRLRGAGRRLIATRPTNNAIRDAVHAILDATVDGPSAGASGEELAAAVIRSAAAVDDEYRARSAALGVHAATLLPDGAKVLTHCWADFYLMATVEAAQRAGKRLEFVCTETRPYLQGARLTAATLVEYGYEPTVITDGMVPAALADGLADVALTAADRVTLDGHVVNKVGTLAVALAAREFGVPFYALVQAPDPQAPRLEDVAIERRDGDDVLHVLGTRTAATGTRGYYPAFDVTPPRLVTRIVTENGVFEPASVADHFADHRLPKERTSR</sequence>
<evidence type="ECO:0000313" key="4">
    <source>
        <dbReference type="Proteomes" id="UP001501822"/>
    </source>
</evidence>
<evidence type="ECO:0000313" key="3">
    <source>
        <dbReference type="EMBL" id="GAA0319310.1"/>
    </source>
</evidence>
<evidence type="ECO:0000256" key="1">
    <source>
        <dbReference type="ARBA" id="ARBA00023235"/>
    </source>
</evidence>
<dbReference type="InterPro" id="IPR011559">
    <property type="entry name" value="Initiation_fac_2B_a/b/d"/>
</dbReference>
<dbReference type="Pfam" id="PF01008">
    <property type="entry name" value="IF-2B"/>
    <property type="match status" value="1"/>
</dbReference>
<dbReference type="NCBIfam" id="TIGR00524">
    <property type="entry name" value="eIF-2B_rel"/>
    <property type="match status" value="1"/>
</dbReference>
<dbReference type="InterPro" id="IPR000649">
    <property type="entry name" value="IF-2B-related"/>
</dbReference>
<keyword evidence="4" id="KW-1185">Reference proteome</keyword>
<dbReference type="InterPro" id="IPR042529">
    <property type="entry name" value="IF_2B-like_C"/>
</dbReference>
<dbReference type="GO" id="GO:0016853">
    <property type="term" value="F:isomerase activity"/>
    <property type="evidence" value="ECO:0007669"/>
    <property type="project" value="UniProtKB-KW"/>
</dbReference>
<protein>
    <submittedName>
        <fullName evidence="3">S-methyl-5-thioribose-1-phosphate isomerase</fullName>
    </submittedName>
</protein>
<name>A0ABN0VWU8_9ACTN</name>
<keyword evidence="1 3" id="KW-0413">Isomerase</keyword>
<dbReference type="RefSeq" id="WP_252800186.1">
    <property type="nucleotide sequence ID" value="NZ_BAAABM010000007.1"/>
</dbReference>
<dbReference type="InterPro" id="IPR037171">
    <property type="entry name" value="NagB/RpiA_transferase-like"/>
</dbReference>
<dbReference type="SUPFAM" id="SSF100950">
    <property type="entry name" value="NagB/RpiA/CoA transferase-like"/>
    <property type="match status" value="1"/>
</dbReference>
<gene>
    <name evidence="3" type="ORF">GCM10010151_06350</name>
</gene>
<dbReference type="PANTHER" id="PTHR43475">
    <property type="entry name" value="METHYLTHIORIBOSE-1-PHOSPHATE ISOMERASE"/>
    <property type="match status" value="1"/>
</dbReference>
<reference evidence="4" key="1">
    <citation type="journal article" date="2019" name="Int. J. Syst. Evol. Microbiol.">
        <title>The Global Catalogue of Microorganisms (GCM) 10K type strain sequencing project: providing services to taxonomists for standard genome sequencing and annotation.</title>
        <authorList>
            <consortium name="The Broad Institute Genomics Platform"/>
            <consortium name="The Broad Institute Genome Sequencing Center for Infectious Disease"/>
            <person name="Wu L."/>
            <person name="Ma J."/>
        </authorList>
    </citation>
    <scope>NUCLEOTIDE SEQUENCE [LARGE SCALE GENOMIC DNA]</scope>
    <source>
        <strain evidence="4">JCM 3146</strain>
    </source>
</reference>
<dbReference type="EMBL" id="BAAABM010000007">
    <property type="protein sequence ID" value="GAA0319310.1"/>
    <property type="molecule type" value="Genomic_DNA"/>
</dbReference>
<dbReference type="Proteomes" id="UP001501822">
    <property type="component" value="Unassembled WGS sequence"/>
</dbReference>
<dbReference type="Gene3D" id="1.20.120.420">
    <property type="entry name" value="translation initiation factor eif-2b, domain 1"/>
    <property type="match status" value="1"/>
</dbReference>
<evidence type="ECO:0000256" key="2">
    <source>
        <dbReference type="RuleBase" id="RU003814"/>
    </source>
</evidence>
<accession>A0ABN0VWU8</accession>
<dbReference type="Gene3D" id="3.40.50.10470">
    <property type="entry name" value="Translation initiation factor eif-2b, domain 2"/>
    <property type="match status" value="1"/>
</dbReference>